<dbReference type="InterPro" id="IPR013096">
    <property type="entry name" value="Cupin_2"/>
</dbReference>
<feature type="domain" description="Cupin type-1" evidence="1">
    <location>
        <begin position="70"/>
        <end position="148"/>
    </location>
</feature>
<dbReference type="InterPro" id="IPR014710">
    <property type="entry name" value="RmlC-like_jellyroll"/>
</dbReference>
<evidence type="ECO:0008006" key="5">
    <source>
        <dbReference type="Google" id="ProtNLM"/>
    </source>
</evidence>
<evidence type="ECO:0000259" key="2">
    <source>
        <dbReference type="Pfam" id="PF07883"/>
    </source>
</evidence>
<dbReference type="RefSeq" id="WP_109969291.1">
    <property type="nucleotide sequence ID" value="NZ_CP176093.1"/>
</dbReference>
<dbReference type="Proteomes" id="UP000245657">
    <property type="component" value="Unassembled WGS sequence"/>
</dbReference>
<accession>A0A2V2MUR0</accession>
<keyword evidence="4" id="KW-1185">Reference proteome</keyword>
<name>A0A2V2MUR0_9EURY</name>
<protein>
    <recommendedName>
        <fullName evidence="5">Cupin 2 conserved barrel domain-containing protein</fullName>
    </recommendedName>
</protein>
<evidence type="ECO:0000313" key="4">
    <source>
        <dbReference type="Proteomes" id="UP000245657"/>
    </source>
</evidence>
<dbReference type="Pfam" id="PF00190">
    <property type="entry name" value="Cupin_1"/>
    <property type="match status" value="1"/>
</dbReference>
<evidence type="ECO:0000259" key="1">
    <source>
        <dbReference type="Pfam" id="PF00190"/>
    </source>
</evidence>
<dbReference type="PANTHER" id="PTHR36114">
    <property type="entry name" value="16.7 KDA PROTEIN IN WHIE LOCUS"/>
    <property type="match status" value="1"/>
</dbReference>
<dbReference type="Pfam" id="PF07883">
    <property type="entry name" value="Cupin_2"/>
    <property type="match status" value="1"/>
</dbReference>
<dbReference type="SUPFAM" id="SSF51182">
    <property type="entry name" value="RmlC-like cupins"/>
    <property type="match status" value="1"/>
</dbReference>
<dbReference type="InterPro" id="IPR006045">
    <property type="entry name" value="Cupin_1"/>
</dbReference>
<dbReference type="InterPro" id="IPR052044">
    <property type="entry name" value="PKS_Associated_Protein"/>
</dbReference>
<proteinExistence type="predicted"/>
<dbReference type="AlphaFoldDB" id="A0A2V2MUR0"/>
<sequence>MDPSRIVVYLIISLVVFLSSQGCYAESDNGSQLVGNVISADTLNQNLSQNPAGVDILHLLNQSGSSGTPASVRIIQVNPGAVYTPGAANSAPDTLYLISGTARVSADTSSVNAKSGDAVVVPEGSLFDIESIGNETLTFISALSSPVQVQETEKQSMYVKSPGEVTTVILGNETDNTSFNVSRILDTNGDALPLSYDLAVVSVPAGHTIGSHYLDSGEIGYMLEGSGEITIGCAVHTIKKGDVFFIPSKAVQKLIASADLKYVLLTDPFYKPGEDFPVSSSC</sequence>
<gene>
    <name evidence="3" type="ORF">DK846_12565</name>
</gene>
<dbReference type="EMBL" id="QGMY01000008">
    <property type="protein sequence ID" value="PWR71672.1"/>
    <property type="molecule type" value="Genomic_DNA"/>
</dbReference>
<dbReference type="Gene3D" id="2.60.120.10">
    <property type="entry name" value="Jelly Rolls"/>
    <property type="match status" value="2"/>
</dbReference>
<dbReference type="PANTHER" id="PTHR36114:SF1">
    <property type="entry name" value="16.7 KDA PROTEIN IN WHIE LOCUS"/>
    <property type="match status" value="1"/>
</dbReference>
<dbReference type="OrthoDB" id="190812at2157"/>
<organism evidence="3 4">
    <name type="scientific">Methanospirillum lacunae</name>
    <dbReference type="NCBI Taxonomy" id="668570"/>
    <lineage>
        <taxon>Archaea</taxon>
        <taxon>Methanobacteriati</taxon>
        <taxon>Methanobacteriota</taxon>
        <taxon>Stenosarchaea group</taxon>
        <taxon>Methanomicrobia</taxon>
        <taxon>Methanomicrobiales</taxon>
        <taxon>Methanospirillaceae</taxon>
        <taxon>Methanospirillum</taxon>
    </lineage>
</organism>
<dbReference type="InterPro" id="IPR011051">
    <property type="entry name" value="RmlC_Cupin_sf"/>
</dbReference>
<dbReference type="PROSITE" id="PS51257">
    <property type="entry name" value="PROKAR_LIPOPROTEIN"/>
    <property type="match status" value="1"/>
</dbReference>
<dbReference type="GeneID" id="97550159"/>
<feature type="domain" description="Cupin type-2" evidence="2">
    <location>
        <begin position="200"/>
        <end position="256"/>
    </location>
</feature>
<reference evidence="3 4" key="1">
    <citation type="submission" date="2018-05" db="EMBL/GenBank/DDBJ databases">
        <title>Draft genome of Methanospirillum lacunae Ki8-1.</title>
        <authorList>
            <person name="Dueholm M.S."/>
            <person name="Nielsen P.H."/>
            <person name="Bakmann L.F."/>
            <person name="Otzen D.E."/>
        </authorList>
    </citation>
    <scope>NUCLEOTIDE SEQUENCE [LARGE SCALE GENOMIC DNA]</scope>
    <source>
        <strain evidence="3 4">Ki8-1</strain>
    </source>
</reference>
<comment type="caution">
    <text evidence="3">The sequence shown here is derived from an EMBL/GenBank/DDBJ whole genome shotgun (WGS) entry which is preliminary data.</text>
</comment>
<evidence type="ECO:0000313" key="3">
    <source>
        <dbReference type="EMBL" id="PWR71672.1"/>
    </source>
</evidence>